<accession>A0ABD6ENM8</accession>
<comment type="caution">
    <text evidence="2">The sequence shown here is derived from an EMBL/GenBank/DDBJ whole genome shotgun (WGS) entry which is preliminary data.</text>
</comment>
<feature type="compositionally biased region" description="Polar residues" evidence="1">
    <location>
        <begin position="84"/>
        <end position="99"/>
    </location>
</feature>
<dbReference type="AlphaFoldDB" id="A0ABD6ENM8"/>
<organism evidence="2 3">
    <name type="scientific">Gnathostoma spinigerum</name>
    <dbReference type="NCBI Taxonomy" id="75299"/>
    <lineage>
        <taxon>Eukaryota</taxon>
        <taxon>Metazoa</taxon>
        <taxon>Ecdysozoa</taxon>
        <taxon>Nematoda</taxon>
        <taxon>Chromadorea</taxon>
        <taxon>Rhabditida</taxon>
        <taxon>Spirurina</taxon>
        <taxon>Gnathostomatomorpha</taxon>
        <taxon>Gnathostomatoidea</taxon>
        <taxon>Gnathostomatidae</taxon>
        <taxon>Gnathostoma</taxon>
    </lineage>
</organism>
<feature type="region of interest" description="Disordered" evidence="1">
    <location>
        <begin position="84"/>
        <end position="111"/>
    </location>
</feature>
<gene>
    <name evidence="2" type="ORF">AB6A40_004589</name>
</gene>
<reference evidence="2 3" key="1">
    <citation type="submission" date="2024-08" db="EMBL/GenBank/DDBJ databases">
        <title>Gnathostoma spinigerum genome.</title>
        <authorList>
            <person name="Gonzalez-Bertolin B."/>
            <person name="Monzon S."/>
            <person name="Zaballos A."/>
            <person name="Jimenez P."/>
            <person name="Dekumyoy P."/>
            <person name="Varona S."/>
            <person name="Cuesta I."/>
            <person name="Sumanam S."/>
            <person name="Adisakwattana P."/>
            <person name="Gasser R.B."/>
            <person name="Hernandez-Gonzalez A."/>
            <person name="Young N.D."/>
            <person name="Perteguer M.J."/>
        </authorList>
    </citation>
    <scope>NUCLEOTIDE SEQUENCE [LARGE SCALE GENOMIC DNA]</scope>
    <source>
        <strain evidence="2">AL3</strain>
        <tissue evidence="2">Liver</tissue>
    </source>
</reference>
<protein>
    <submittedName>
        <fullName evidence="2">Uncharacterized protein</fullName>
    </submittedName>
</protein>
<feature type="compositionally biased region" description="Basic and acidic residues" evidence="1">
    <location>
        <begin position="100"/>
        <end position="111"/>
    </location>
</feature>
<dbReference type="Proteomes" id="UP001608902">
    <property type="component" value="Unassembled WGS sequence"/>
</dbReference>
<evidence type="ECO:0000313" key="3">
    <source>
        <dbReference type="Proteomes" id="UP001608902"/>
    </source>
</evidence>
<evidence type="ECO:0000256" key="1">
    <source>
        <dbReference type="SAM" id="MobiDB-lite"/>
    </source>
</evidence>
<keyword evidence="3" id="KW-1185">Reference proteome</keyword>
<dbReference type="EMBL" id="JBGFUD010002690">
    <property type="protein sequence ID" value="MFH4977880.1"/>
    <property type="molecule type" value="Genomic_DNA"/>
</dbReference>
<sequence length="166" mass="19379">MSYKQTDHMQHRTNDRKYKTNEQSIWLAKHPEYAEHFKNPAVIDSLKSFGYLYENGTIDPKLFDFVDKNPFLVEMMLSSLISKNKTQTTNEAPPANSTDKPTETEESSNEHGIRKICSMELENLRKWNENGLLYVAAAKLVFRLSSVAEVSHYIVECIWRNERLFE</sequence>
<proteinExistence type="predicted"/>
<evidence type="ECO:0000313" key="2">
    <source>
        <dbReference type="EMBL" id="MFH4977880.1"/>
    </source>
</evidence>
<name>A0ABD6ENM8_9BILA</name>